<feature type="domain" description="Tyr recombinase" evidence="2">
    <location>
        <begin position="26"/>
        <end position="168"/>
    </location>
</feature>
<dbReference type="InterPro" id="IPR013762">
    <property type="entry name" value="Integrase-like_cat_sf"/>
</dbReference>
<comment type="caution">
    <text evidence="3">The sequence shown here is derived from an EMBL/GenBank/DDBJ whole genome shotgun (WGS) entry which is preliminary data.</text>
</comment>
<dbReference type="Gene3D" id="1.10.443.10">
    <property type="entry name" value="Intergrase catalytic core"/>
    <property type="match status" value="1"/>
</dbReference>
<dbReference type="EMBL" id="JBHTCF010000003">
    <property type="protein sequence ID" value="MFC7304685.1"/>
    <property type="molecule type" value="Genomic_DNA"/>
</dbReference>
<dbReference type="InterPro" id="IPR002104">
    <property type="entry name" value="Integrase_catalytic"/>
</dbReference>
<evidence type="ECO:0000256" key="1">
    <source>
        <dbReference type="ARBA" id="ARBA00023172"/>
    </source>
</evidence>
<dbReference type="InterPro" id="IPR011010">
    <property type="entry name" value="DNA_brk_join_enz"/>
</dbReference>
<proteinExistence type="predicted"/>
<name>A0ABW2JGM1_9ACTN</name>
<keyword evidence="4" id="KW-1185">Reference proteome</keyword>
<sequence>MAQAQAEWVWSTLWSAATAADAPDELVRLAAMVGIVRVSRARRAEVLALTTGSYRPRARRLTVARTKWGRIHTVPVDDDLHAVLRKWMRVRGRLVEAHVEGGAVDALFVTVHHTMWRGARGAVTKQVGLPLDEQGLLLSWKRWAARTNAEQAGRYGWVPLPTRFEQVRRAWG</sequence>
<dbReference type="RefSeq" id="WP_381829311.1">
    <property type="nucleotide sequence ID" value="NZ_JBHTCF010000003.1"/>
</dbReference>
<evidence type="ECO:0000313" key="4">
    <source>
        <dbReference type="Proteomes" id="UP001596523"/>
    </source>
</evidence>
<organism evidence="3 4">
    <name type="scientific">Streptomyces monticola</name>
    <dbReference type="NCBI Taxonomy" id="2666263"/>
    <lineage>
        <taxon>Bacteria</taxon>
        <taxon>Bacillati</taxon>
        <taxon>Actinomycetota</taxon>
        <taxon>Actinomycetes</taxon>
        <taxon>Kitasatosporales</taxon>
        <taxon>Streptomycetaceae</taxon>
        <taxon>Streptomyces</taxon>
    </lineage>
</organism>
<keyword evidence="1" id="KW-0233">DNA recombination</keyword>
<dbReference type="Proteomes" id="UP001596523">
    <property type="component" value="Unassembled WGS sequence"/>
</dbReference>
<evidence type="ECO:0000313" key="3">
    <source>
        <dbReference type="EMBL" id="MFC7304685.1"/>
    </source>
</evidence>
<evidence type="ECO:0000259" key="2">
    <source>
        <dbReference type="Pfam" id="PF00589"/>
    </source>
</evidence>
<accession>A0ABW2JGM1</accession>
<protein>
    <submittedName>
        <fullName evidence="3">Tyrosine-type recombinase/integrase</fullName>
    </submittedName>
</protein>
<dbReference type="SUPFAM" id="SSF56349">
    <property type="entry name" value="DNA breaking-rejoining enzymes"/>
    <property type="match status" value="1"/>
</dbReference>
<reference evidence="4" key="1">
    <citation type="journal article" date="2019" name="Int. J. Syst. Evol. Microbiol.">
        <title>The Global Catalogue of Microorganisms (GCM) 10K type strain sequencing project: providing services to taxonomists for standard genome sequencing and annotation.</title>
        <authorList>
            <consortium name="The Broad Institute Genomics Platform"/>
            <consortium name="The Broad Institute Genome Sequencing Center for Infectious Disease"/>
            <person name="Wu L."/>
            <person name="Ma J."/>
        </authorList>
    </citation>
    <scope>NUCLEOTIDE SEQUENCE [LARGE SCALE GENOMIC DNA]</scope>
    <source>
        <strain evidence="4">SYNS20</strain>
    </source>
</reference>
<dbReference type="Pfam" id="PF00589">
    <property type="entry name" value="Phage_integrase"/>
    <property type="match status" value="1"/>
</dbReference>
<gene>
    <name evidence="3" type="ORF">ACFQVC_10705</name>
</gene>